<protein>
    <submittedName>
        <fullName evidence="3">Kinase, VPS15</fullName>
    </submittedName>
</protein>
<dbReference type="GO" id="GO:0005770">
    <property type="term" value="C:late endosome"/>
    <property type="evidence" value="ECO:0007669"/>
    <property type="project" value="TreeGrafter"/>
</dbReference>
<dbReference type="InterPro" id="IPR008271">
    <property type="entry name" value="Ser/Thr_kinase_AS"/>
</dbReference>
<dbReference type="GO" id="GO:0005524">
    <property type="term" value="F:ATP binding"/>
    <property type="evidence" value="ECO:0007669"/>
    <property type="project" value="InterPro"/>
</dbReference>
<feature type="non-terminal residue" evidence="3">
    <location>
        <position position="182"/>
    </location>
</feature>
<dbReference type="GO" id="GO:0045324">
    <property type="term" value="P:late endosome to vacuole transport"/>
    <property type="evidence" value="ECO:0007669"/>
    <property type="project" value="InterPro"/>
</dbReference>
<organism evidence="3">
    <name type="scientific">Trepomonas sp. PC1</name>
    <dbReference type="NCBI Taxonomy" id="1076344"/>
    <lineage>
        <taxon>Eukaryota</taxon>
        <taxon>Metamonada</taxon>
        <taxon>Diplomonadida</taxon>
        <taxon>Hexamitidae</taxon>
        <taxon>Hexamitinae</taxon>
        <taxon>Trepomonas</taxon>
    </lineage>
</organism>
<dbReference type="GO" id="GO:0016236">
    <property type="term" value="P:macroautophagy"/>
    <property type="evidence" value="ECO:0007669"/>
    <property type="project" value="InterPro"/>
</dbReference>
<sequence>SVYSTLLSQSSHLELVAFQMIQALKEVHSMNLVHGDVKLSNFVISQQLEVCITDFAPFKPGFLNEQDRLYLSYFFNTPKSPDRILSQPVDFRLCSQEIDVFELGIALVELFSQKQLTKQEIQLLVDGKLVEKLSLVPAKFKDLVEQMLKPASQRLSLKNLSLKTLFGEFKYKLVNIKLQMNE</sequence>
<evidence type="ECO:0000256" key="1">
    <source>
        <dbReference type="ARBA" id="ARBA00022574"/>
    </source>
</evidence>
<keyword evidence="3" id="KW-0808">Transferase</keyword>
<dbReference type="EMBL" id="GDID01001654">
    <property type="protein sequence ID" value="JAP94952.1"/>
    <property type="molecule type" value="Transcribed_RNA"/>
</dbReference>
<name>A0A146KDX3_9EUKA</name>
<evidence type="ECO:0000259" key="2">
    <source>
        <dbReference type="PROSITE" id="PS50011"/>
    </source>
</evidence>
<evidence type="ECO:0000313" key="3">
    <source>
        <dbReference type="EMBL" id="JAP94952.1"/>
    </source>
</evidence>
<dbReference type="InterPro" id="IPR011009">
    <property type="entry name" value="Kinase-like_dom_sf"/>
</dbReference>
<accession>A0A146KDX3</accession>
<dbReference type="Gene3D" id="1.10.510.10">
    <property type="entry name" value="Transferase(Phosphotransferase) domain 1"/>
    <property type="match status" value="1"/>
</dbReference>
<reference evidence="3" key="1">
    <citation type="submission" date="2015-07" db="EMBL/GenBank/DDBJ databases">
        <title>Adaptation to a free-living lifestyle via gene acquisitions in the diplomonad Trepomonas sp. PC1.</title>
        <authorList>
            <person name="Xu F."/>
            <person name="Jerlstrom-Hultqvist J."/>
            <person name="Kolisko M."/>
            <person name="Simpson A.G.B."/>
            <person name="Roger A.J."/>
            <person name="Svard S.G."/>
            <person name="Andersson J.O."/>
        </authorList>
    </citation>
    <scope>NUCLEOTIDE SEQUENCE</scope>
    <source>
        <strain evidence="3">PC1</strain>
    </source>
</reference>
<feature type="domain" description="Protein kinase" evidence="2">
    <location>
        <begin position="1"/>
        <end position="166"/>
    </location>
</feature>
<dbReference type="GO" id="GO:0071561">
    <property type="term" value="C:nucleus-vacuole junction"/>
    <property type="evidence" value="ECO:0007669"/>
    <property type="project" value="TreeGrafter"/>
</dbReference>
<dbReference type="InterPro" id="IPR045162">
    <property type="entry name" value="Vps15-like"/>
</dbReference>
<dbReference type="AlphaFoldDB" id="A0A146KDX3"/>
<dbReference type="GO" id="GO:0006623">
    <property type="term" value="P:protein targeting to vacuole"/>
    <property type="evidence" value="ECO:0007669"/>
    <property type="project" value="TreeGrafter"/>
</dbReference>
<dbReference type="Pfam" id="PF00069">
    <property type="entry name" value="Pkinase"/>
    <property type="match status" value="1"/>
</dbReference>
<proteinExistence type="predicted"/>
<keyword evidence="3" id="KW-0418">Kinase</keyword>
<dbReference type="GO" id="GO:0034272">
    <property type="term" value="C:phosphatidylinositol 3-kinase complex, class III, type II"/>
    <property type="evidence" value="ECO:0007669"/>
    <property type="project" value="TreeGrafter"/>
</dbReference>
<dbReference type="PANTHER" id="PTHR17583">
    <property type="entry name" value="PHOSPHOINOSITIDE 3-KINASE REGULATORY SUBUNIT 4"/>
    <property type="match status" value="1"/>
</dbReference>
<keyword evidence="1" id="KW-0853">WD repeat</keyword>
<dbReference type="InterPro" id="IPR000719">
    <property type="entry name" value="Prot_kinase_dom"/>
</dbReference>
<dbReference type="PANTHER" id="PTHR17583:SF0">
    <property type="entry name" value="PHOSPHOINOSITIDE 3-KINASE REGULATORY SUBUNIT 4"/>
    <property type="match status" value="1"/>
</dbReference>
<dbReference type="SUPFAM" id="SSF56112">
    <property type="entry name" value="Protein kinase-like (PK-like)"/>
    <property type="match status" value="1"/>
</dbReference>
<gene>
    <name evidence="3" type="ORF">TPC1_12202</name>
</gene>
<dbReference type="PROSITE" id="PS00108">
    <property type="entry name" value="PROTEIN_KINASE_ST"/>
    <property type="match status" value="1"/>
</dbReference>
<dbReference type="PROSITE" id="PS50011">
    <property type="entry name" value="PROTEIN_KINASE_DOM"/>
    <property type="match status" value="1"/>
</dbReference>
<dbReference type="GO" id="GO:0004674">
    <property type="term" value="F:protein serine/threonine kinase activity"/>
    <property type="evidence" value="ECO:0007669"/>
    <property type="project" value="InterPro"/>
</dbReference>
<dbReference type="GO" id="GO:0034271">
    <property type="term" value="C:phosphatidylinositol 3-kinase complex, class III, type I"/>
    <property type="evidence" value="ECO:0007669"/>
    <property type="project" value="TreeGrafter"/>
</dbReference>
<feature type="non-terminal residue" evidence="3">
    <location>
        <position position="1"/>
    </location>
</feature>